<feature type="region of interest" description="Disordered" evidence="1">
    <location>
        <begin position="235"/>
        <end position="267"/>
    </location>
</feature>
<protein>
    <recommendedName>
        <fullName evidence="5">Transmembrane protein</fullName>
    </recommendedName>
</protein>
<accession>A0AAN7JZS8</accession>
<dbReference type="AlphaFoldDB" id="A0AAN7JZS8"/>
<proteinExistence type="predicted"/>
<feature type="transmembrane region" description="Helical" evidence="2">
    <location>
        <begin position="181"/>
        <end position="199"/>
    </location>
</feature>
<reference evidence="3 4" key="1">
    <citation type="journal article" date="2023" name="Hortic Res">
        <title>Pangenome of water caltrop reveals structural variations and asymmetric subgenome divergence after allopolyploidization.</title>
        <authorList>
            <person name="Zhang X."/>
            <person name="Chen Y."/>
            <person name="Wang L."/>
            <person name="Yuan Y."/>
            <person name="Fang M."/>
            <person name="Shi L."/>
            <person name="Lu R."/>
            <person name="Comes H.P."/>
            <person name="Ma Y."/>
            <person name="Chen Y."/>
            <person name="Huang G."/>
            <person name="Zhou Y."/>
            <person name="Zheng Z."/>
            <person name="Qiu Y."/>
        </authorList>
    </citation>
    <scope>NUCLEOTIDE SEQUENCE [LARGE SCALE GENOMIC DNA]</scope>
    <source>
        <tissue evidence="3">Roots</tissue>
    </source>
</reference>
<comment type="caution">
    <text evidence="3">The sequence shown here is derived from an EMBL/GenBank/DDBJ whole genome shotgun (WGS) entry which is preliminary data.</text>
</comment>
<feature type="region of interest" description="Disordered" evidence="1">
    <location>
        <begin position="35"/>
        <end position="57"/>
    </location>
</feature>
<evidence type="ECO:0000313" key="3">
    <source>
        <dbReference type="EMBL" id="KAK4756534.1"/>
    </source>
</evidence>
<keyword evidence="2" id="KW-1133">Transmembrane helix</keyword>
<sequence>MHEEELVTCLNFGRDDCGMDCLNLKYTEAEVDLESGGATSKEVLRRDASPPISQKKKNLKRALGGVLRFEGSSNGKFGVDSRSSSFSHGKGVEESLNGNNKENIPFLDGMFPQQKCPLTNSRKHPKPPRPPKGPLIDVADQKLIKDTAEFAMRKRLRIERMKALKKAKTARLSKSSSTSSIGAMIITVLFFLIIIFQGLSSRNDWRLHGSLKSDVTTSENLISVHYSDNLSLDQRRTSASKSSNSPCVGRGCVSGSASIEAAGREAE</sequence>
<dbReference type="PANTHER" id="PTHR34188:SF5">
    <property type="entry name" value="OS05G0131900 PROTEIN"/>
    <property type="match status" value="1"/>
</dbReference>
<keyword evidence="2" id="KW-0812">Transmembrane</keyword>
<feature type="compositionally biased region" description="Polar residues" evidence="1">
    <location>
        <begin position="235"/>
        <end position="246"/>
    </location>
</feature>
<keyword evidence="2" id="KW-0472">Membrane</keyword>
<keyword evidence="4" id="KW-1185">Reference proteome</keyword>
<name>A0AAN7JZS8_9MYRT</name>
<dbReference type="Proteomes" id="UP001345219">
    <property type="component" value="Chromosome 6"/>
</dbReference>
<organism evidence="3 4">
    <name type="scientific">Trapa incisa</name>
    <dbReference type="NCBI Taxonomy" id="236973"/>
    <lineage>
        <taxon>Eukaryota</taxon>
        <taxon>Viridiplantae</taxon>
        <taxon>Streptophyta</taxon>
        <taxon>Embryophyta</taxon>
        <taxon>Tracheophyta</taxon>
        <taxon>Spermatophyta</taxon>
        <taxon>Magnoliopsida</taxon>
        <taxon>eudicotyledons</taxon>
        <taxon>Gunneridae</taxon>
        <taxon>Pentapetalae</taxon>
        <taxon>rosids</taxon>
        <taxon>malvids</taxon>
        <taxon>Myrtales</taxon>
        <taxon>Lythraceae</taxon>
        <taxon>Trapa</taxon>
    </lineage>
</organism>
<feature type="region of interest" description="Disordered" evidence="1">
    <location>
        <begin position="115"/>
        <end position="136"/>
    </location>
</feature>
<evidence type="ECO:0000256" key="1">
    <source>
        <dbReference type="SAM" id="MobiDB-lite"/>
    </source>
</evidence>
<feature type="region of interest" description="Disordered" evidence="1">
    <location>
        <begin position="78"/>
        <end position="99"/>
    </location>
</feature>
<evidence type="ECO:0008006" key="5">
    <source>
        <dbReference type="Google" id="ProtNLM"/>
    </source>
</evidence>
<evidence type="ECO:0000256" key="2">
    <source>
        <dbReference type="SAM" id="Phobius"/>
    </source>
</evidence>
<dbReference type="EMBL" id="JAXIOK010000013">
    <property type="protein sequence ID" value="KAK4756534.1"/>
    <property type="molecule type" value="Genomic_DNA"/>
</dbReference>
<gene>
    <name evidence="3" type="ORF">SAY87_006661</name>
</gene>
<evidence type="ECO:0000313" key="4">
    <source>
        <dbReference type="Proteomes" id="UP001345219"/>
    </source>
</evidence>
<feature type="compositionally biased region" description="Polar residues" evidence="1">
    <location>
        <begin position="78"/>
        <end position="87"/>
    </location>
</feature>
<dbReference type="PANTHER" id="PTHR34188">
    <property type="entry name" value="OS01G0299500 PROTEIN"/>
    <property type="match status" value="1"/>
</dbReference>